<sequence>MKKCILGATGLMLIAGLLFGGKLIPYAQTAYDKASRSIEQQVPISFQIDAAKKQLENIGPEIDDMNLQIAKEKVSIKKLESSLERQQESLEKSRREMMTLRSHVDSGDEFYVAANSKAYTTTRVKEELRTRLSIHKTATATLEKDQKVLELREKALNAAMERLAEARSQKTELALQIEHLTAQNRMNEVVKTASKLDQFDNSQLARTRGMIEDISARLETEQEMMSMMPSHYGQIPVSGDSSIADTDVLEEMDVFFDQQDAKKAEQQDDSGEELVSFES</sequence>
<feature type="coiled-coil region" evidence="1">
    <location>
        <begin position="149"/>
        <end position="183"/>
    </location>
</feature>
<accession>A0A5B9P2V9</accession>
<feature type="region of interest" description="Disordered" evidence="2">
    <location>
        <begin position="257"/>
        <end position="279"/>
    </location>
</feature>
<name>A0A5B9P2V9_9BACT</name>
<evidence type="ECO:0000256" key="1">
    <source>
        <dbReference type="SAM" id="Coils"/>
    </source>
</evidence>
<dbReference type="EMBL" id="CP042912">
    <property type="protein sequence ID" value="QEG20698.1"/>
    <property type="molecule type" value="Genomic_DNA"/>
</dbReference>
<protein>
    <submittedName>
        <fullName evidence="3">Uncharacterized protein</fullName>
    </submittedName>
</protein>
<evidence type="ECO:0000313" key="3">
    <source>
        <dbReference type="EMBL" id="QEG20698.1"/>
    </source>
</evidence>
<dbReference type="RefSeq" id="WP_075084696.1">
    <property type="nucleotide sequence ID" value="NZ_CP042912.1"/>
</dbReference>
<keyword evidence="4" id="KW-1185">Reference proteome</keyword>
<dbReference type="KEGG" id="mff:MFFC18_05490"/>
<proteinExistence type="predicted"/>
<keyword evidence="1" id="KW-0175">Coiled coil</keyword>
<reference evidence="3 4" key="1">
    <citation type="submission" date="2019-08" db="EMBL/GenBank/DDBJ databases">
        <title>Deep-cultivation of Planctomycetes and their phenomic and genomic characterization uncovers novel biology.</title>
        <authorList>
            <person name="Wiegand S."/>
            <person name="Jogler M."/>
            <person name="Boedeker C."/>
            <person name="Pinto D."/>
            <person name="Vollmers J."/>
            <person name="Rivas-Marin E."/>
            <person name="Kohn T."/>
            <person name="Peeters S.H."/>
            <person name="Heuer A."/>
            <person name="Rast P."/>
            <person name="Oberbeckmann S."/>
            <person name="Bunk B."/>
            <person name="Jeske O."/>
            <person name="Meyerdierks A."/>
            <person name="Storesund J.E."/>
            <person name="Kallscheuer N."/>
            <person name="Luecker S."/>
            <person name="Lage O.M."/>
            <person name="Pohl T."/>
            <person name="Merkel B.J."/>
            <person name="Hornburger P."/>
            <person name="Mueller R.-W."/>
            <person name="Bruemmer F."/>
            <person name="Labrenz M."/>
            <person name="Spormann A.M."/>
            <person name="Op den Camp H."/>
            <person name="Overmann J."/>
            <person name="Amann R."/>
            <person name="Jetten M.S.M."/>
            <person name="Mascher T."/>
            <person name="Medema M.H."/>
            <person name="Devos D.P."/>
            <person name="Kaster A.-K."/>
            <person name="Ovreas L."/>
            <person name="Rohde M."/>
            <person name="Galperin M.Y."/>
            <person name="Jogler C."/>
        </authorList>
    </citation>
    <scope>NUCLEOTIDE SEQUENCE [LARGE SCALE GENOMIC DNA]</scope>
    <source>
        <strain evidence="3 4">FC18</strain>
    </source>
</reference>
<dbReference type="AlphaFoldDB" id="A0A5B9P2V9"/>
<dbReference type="Proteomes" id="UP000322214">
    <property type="component" value="Chromosome"/>
</dbReference>
<gene>
    <name evidence="3" type="ORF">MFFC18_05490</name>
</gene>
<feature type="coiled-coil region" evidence="1">
    <location>
        <begin position="62"/>
        <end position="103"/>
    </location>
</feature>
<organism evidence="3 4">
    <name type="scientific">Mariniblastus fucicola</name>
    <dbReference type="NCBI Taxonomy" id="980251"/>
    <lineage>
        <taxon>Bacteria</taxon>
        <taxon>Pseudomonadati</taxon>
        <taxon>Planctomycetota</taxon>
        <taxon>Planctomycetia</taxon>
        <taxon>Pirellulales</taxon>
        <taxon>Pirellulaceae</taxon>
        <taxon>Mariniblastus</taxon>
    </lineage>
</organism>
<evidence type="ECO:0000256" key="2">
    <source>
        <dbReference type="SAM" id="MobiDB-lite"/>
    </source>
</evidence>
<evidence type="ECO:0000313" key="4">
    <source>
        <dbReference type="Proteomes" id="UP000322214"/>
    </source>
</evidence>